<proteinExistence type="predicted"/>
<dbReference type="PANTHER" id="PTHR30204:SF97">
    <property type="entry name" value="MERR FAMILY REGULATORY PROTEIN"/>
    <property type="match status" value="1"/>
</dbReference>
<dbReference type="EMBL" id="CP002801">
    <property type="protein sequence ID" value="AEH11186.1"/>
    <property type="molecule type" value="Genomic_DNA"/>
</dbReference>
<dbReference type="RefSeq" id="WP_013875064.1">
    <property type="nucleotide sequence ID" value="NC_015656.1"/>
</dbReference>
<dbReference type="SUPFAM" id="SSF52242">
    <property type="entry name" value="Cobalamin (vitamin B12)-binding domain"/>
    <property type="match status" value="1"/>
</dbReference>
<name>F8AUY3_9ACTN</name>
<dbReference type="KEGG" id="fsy:FsymDg_3911"/>
<organism evidence="4 5">
    <name type="scientific">Candidatus Protofrankia datiscae</name>
    <dbReference type="NCBI Taxonomy" id="2716812"/>
    <lineage>
        <taxon>Bacteria</taxon>
        <taxon>Bacillati</taxon>
        <taxon>Actinomycetota</taxon>
        <taxon>Actinomycetes</taxon>
        <taxon>Frankiales</taxon>
        <taxon>Frankiaceae</taxon>
        <taxon>Protofrankia</taxon>
    </lineage>
</organism>
<dbReference type="InterPro" id="IPR009061">
    <property type="entry name" value="DNA-bd_dom_put_sf"/>
</dbReference>
<feature type="domain" description="HTH merR-type" evidence="3">
    <location>
        <begin position="16"/>
        <end position="85"/>
    </location>
</feature>
<dbReference type="Gene3D" id="1.10.1660.10">
    <property type="match status" value="1"/>
</dbReference>
<dbReference type="Pfam" id="PF13411">
    <property type="entry name" value="MerR_1"/>
    <property type="match status" value="1"/>
</dbReference>
<dbReference type="CDD" id="cd01104">
    <property type="entry name" value="HTH_MlrA-CarA"/>
    <property type="match status" value="1"/>
</dbReference>
<sequence length="406" mass="41991">MSAVTPSPDPAERNPRYTVAAVARRLGIAPATLRTWNRRYGLGPADHVSGTRRRYDPHDLARLEFMCRLTQAGIAPAEAARMARSALPEDLPEPRWPAPLRQVESETRSVAGADQPDGPDVQEAGQPRTGRPVVISISSGDGRGTVGNISAPAVIAGPAANAVGPAADGPVADLVGSDRVAEAGVAEAGMAEARGSGGRVLSLAGAGIAARGLARAAMALDSSAVTRILAQAVETDGVVAAWQDLACPVLAAVGRRWELRGDAVDVEHLLSECVATVFRRVADRDMDAHARPVLLACAPDERHSLALNAVAAGLAERGIPARVLGAAVPAAALRTAVVRTGPAAVFLWSQRRASADAQVWRDLPTTRPSTSIVVGGPGWRGAIVAPQVRCAQSLPEALDLLTPSLG</sequence>
<dbReference type="InterPro" id="IPR036594">
    <property type="entry name" value="Meth_synthase_dom"/>
</dbReference>
<dbReference type="InterPro" id="IPR003759">
    <property type="entry name" value="Cbl-bd_cap"/>
</dbReference>
<dbReference type="eggNOG" id="COG0789">
    <property type="taxonomic scope" value="Bacteria"/>
</dbReference>
<dbReference type="GO" id="GO:0031419">
    <property type="term" value="F:cobalamin binding"/>
    <property type="evidence" value="ECO:0007669"/>
    <property type="project" value="InterPro"/>
</dbReference>
<dbReference type="SUPFAM" id="SSF46955">
    <property type="entry name" value="Putative DNA-binding domain"/>
    <property type="match status" value="1"/>
</dbReference>
<dbReference type="Pfam" id="PF02607">
    <property type="entry name" value="B12-binding_2"/>
    <property type="match status" value="1"/>
</dbReference>
<reference evidence="4 5" key="1">
    <citation type="submission" date="2011-05" db="EMBL/GenBank/DDBJ databases">
        <title>Complete sequence of chromosome of Frankia symbiont of Datisca glomerata.</title>
        <authorList>
            <consortium name="US DOE Joint Genome Institute"/>
            <person name="Lucas S."/>
            <person name="Han J."/>
            <person name="Lapidus A."/>
            <person name="Cheng J.-F."/>
            <person name="Goodwin L."/>
            <person name="Pitluck S."/>
            <person name="Peters L."/>
            <person name="Mikhailova N."/>
            <person name="Chertkov O."/>
            <person name="Teshima H."/>
            <person name="Han C."/>
            <person name="Tapia R."/>
            <person name="Land M."/>
            <person name="Hauser L."/>
            <person name="Kyrpides N."/>
            <person name="Ivanova N."/>
            <person name="Pagani I."/>
            <person name="Berry A."/>
            <person name="Pawlowski K."/>
            <person name="Persson T."/>
            <person name="Vanden Heuvel B."/>
            <person name="Benson D."/>
            <person name="Woyke T."/>
        </authorList>
    </citation>
    <scope>NUCLEOTIDE SEQUENCE [LARGE SCALE GENOMIC DNA]</scope>
    <source>
        <strain evidence="5">4085684</strain>
    </source>
</reference>
<keyword evidence="1" id="KW-0238">DNA-binding</keyword>
<evidence type="ECO:0000313" key="4">
    <source>
        <dbReference type="EMBL" id="AEH11186.1"/>
    </source>
</evidence>
<gene>
    <name evidence="4" type="ordered locus">FsymDg_3911</name>
</gene>
<dbReference type="HOGENOM" id="CLU_045945_3_2_11"/>
<dbReference type="GO" id="GO:0046872">
    <property type="term" value="F:metal ion binding"/>
    <property type="evidence" value="ECO:0007669"/>
    <property type="project" value="InterPro"/>
</dbReference>
<dbReference type="InterPro" id="IPR047057">
    <property type="entry name" value="MerR_fam"/>
</dbReference>
<dbReference type="GO" id="GO:0003700">
    <property type="term" value="F:DNA-binding transcription factor activity"/>
    <property type="evidence" value="ECO:0007669"/>
    <property type="project" value="InterPro"/>
</dbReference>
<accession>F8AUY3</accession>
<dbReference type="STRING" id="656024.FsymDg_3911"/>
<protein>
    <submittedName>
        <fullName evidence="4">Regulatory protein MerR</fullName>
    </submittedName>
</protein>
<dbReference type="Gene3D" id="3.40.50.280">
    <property type="entry name" value="Cobalamin-binding domain"/>
    <property type="match status" value="1"/>
</dbReference>
<dbReference type="Proteomes" id="UP000001549">
    <property type="component" value="Chromosome"/>
</dbReference>
<dbReference type="PANTHER" id="PTHR30204">
    <property type="entry name" value="REDOX-CYCLING DRUG-SENSING TRANSCRIPTIONAL ACTIVATOR SOXR"/>
    <property type="match status" value="1"/>
</dbReference>
<dbReference type="Gene3D" id="1.10.1240.10">
    <property type="entry name" value="Methionine synthase domain"/>
    <property type="match status" value="1"/>
</dbReference>
<evidence type="ECO:0000259" key="3">
    <source>
        <dbReference type="PROSITE" id="PS50937"/>
    </source>
</evidence>
<feature type="region of interest" description="Disordered" evidence="2">
    <location>
        <begin position="103"/>
        <end position="139"/>
    </location>
</feature>
<evidence type="ECO:0000313" key="5">
    <source>
        <dbReference type="Proteomes" id="UP000001549"/>
    </source>
</evidence>
<dbReference type="GO" id="GO:0003677">
    <property type="term" value="F:DNA binding"/>
    <property type="evidence" value="ECO:0007669"/>
    <property type="project" value="UniProtKB-KW"/>
</dbReference>
<dbReference type="AlphaFoldDB" id="F8AUY3"/>
<dbReference type="SMART" id="SM00422">
    <property type="entry name" value="HTH_MERR"/>
    <property type="match status" value="1"/>
</dbReference>
<dbReference type="InterPro" id="IPR036724">
    <property type="entry name" value="Cobalamin-bd_sf"/>
</dbReference>
<evidence type="ECO:0000256" key="1">
    <source>
        <dbReference type="ARBA" id="ARBA00023125"/>
    </source>
</evidence>
<dbReference type="InterPro" id="IPR000551">
    <property type="entry name" value="MerR-type_HTH_dom"/>
</dbReference>
<dbReference type="PROSITE" id="PS50937">
    <property type="entry name" value="HTH_MERR_2"/>
    <property type="match status" value="1"/>
</dbReference>
<keyword evidence="5" id="KW-1185">Reference proteome</keyword>
<evidence type="ECO:0000256" key="2">
    <source>
        <dbReference type="SAM" id="MobiDB-lite"/>
    </source>
</evidence>